<protein>
    <recommendedName>
        <fullName evidence="4">ARM repeat superfamily protein</fullName>
    </recommendedName>
</protein>
<comment type="caution">
    <text evidence="2">The sequence shown here is derived from an EMBL/GenBank/DDBJ whole genome shotgun (WGS) entry which is preliminary data.</text>
</comment>
<feature type="region of interest" description="Disordered" evidence="1">
    <location>
        <begin position="218"/>
        <end position="248"/>
    </location>
</feature>
<sequence length="525" mass="59528">MEEKELELEETQQLIWKSEEESPPPQSMLSVTVARVINTLLSARPKKLYDAVSRLYPDPNKKTTSGSLEDSLWFLHKYVNDTVEDQDAFDQILLPVIQHSWKNGGQAMILVNWLFQDELLFRPLATNLANIIVRKDDRYIALAWCILVRNLLEFETSMTQFSMNGIRERYNDVLKILSSCMPRLLSIDGFELPSRLSVSAADCMLALTEALAKKVSSDKPKSTSNALSRPITLVPESSTGDKKVKPASKSSEVSNLEMGLLFWDHLEELVNLVQRLIAWSRKSRSLHAKGLEKVLKWLQEIKGQYGCFQDEAGSKILKTGVTLLSSCWKHYGILLHLEDRKFSQHYKELLEQYLSGIQTGSKILKTGVTLLSSCWKHYGILLHLEDRKFSQHYKELLEQYLSGIQLHCANEDVIDGVVCIFKAVIFKPTYSSGSSLTDTRLMDSVLPLLLHLLDEQDGAARAVVKLIAEYCSVSRDSRCIQEVLKRIASGNVLQRRNAVDVISELICKSSDSIDELSHLAWLRLL</sequence>
<feature type="compositionally biased region" description="Acidic residues" evidence="1">
    <location>
        <begin position="1"/>
        <end position="10"/>
    </location>
</feature>
<evidence type="ECO:0000256" key="1">
    <source>
        <dbReference type="SAM" id="MobiDB-lite"/>
    </source>
</evidence>
<dbReference type="InterPro" id="IPR016024">
    <property type="entry name" value="ARM-type_fold"/>
</dbReference>
<dbReference type="SUPFAM" id="SSF48371">
    <property type="entry name" value="ARM repeat"/>
    <property type="match status" value="1"/>
</dbReference>
<name>A0AAW0JZ03_QUESU</name>
<feature type="region of interest" description="Disordered" evidence="1">
    <location>
        <begin position="1"/>
        <end position="24"/>
    </location>
</feature>
<organism evidence="2 3">
    <name type="scientific">Quercus suber</name>
    <name type="common">Cork oak</name>
    <dbReference type="NCBI Taxonomy" id="58331"/>
    <lineage>
        <taxon>Eukaryota</taxon>
        <taxon>Viridiplantae</taxon>
        <taxon>Streptophyta</taxon>
        <taxon>Embryophyta</taxon>
        <taxon>Tracheophyta</taxon>
        <taxon>Spermatophyta</taxon>
        <taxon>Magnoliopsida</taxon>
        <taxon>eudicotyledons</taxon>
        <taxon>Gunneridae</taxon>
        <taxon>Pentapetalae</taxon>
        <taxon>rosids</taxon>
        <taxon>fabids</taxon>
        <taxon>Fagales</taxon>
        <taxon>Fagaceae</taxon>
        <taxon>Quercus</taxon>
    </lineage>
</organism>
<evidence type="ECO:0000313" key="2">
    <source>
        <dbReference type="EMBL" id="KAK7831997.1"/>
    </source>
</evidence>
<proteinExistence type="predicted"/>
<reference evidence="2 3" key="1">
    <citation type="journal article" date="2018" name="Sci. Data">
        <title>The draft genome sequence of cork oak.</title>
        <authorList>
            <person name="Ramos A.M."/>
            <person name="Usie A."/>
            <person name="Barbosa P."/>
            <person name="Barros P.M."/>
            <person name="Capote T."/>
            <person name="Chaves I."/>
            <person name="Simoes F."/>
            <person name="Abreu I."/>
            <person name="Carrasquinho I."/>
            <person name="Faro C."/>
            <person name="Guimaraes J.B."/>
            <person name="Mendonca D."/>
            <person name="Nobrega F."/>
            <person name="Rodrigues L."/>
            <person name="Saibo N.J.M."/>
            <person name="Varela M.C."/>
            <person name="Egas C."/>
            <person name="Matos J."/>
            <person name="Miguel C.M."/>
            <person name="Oliveira M.M."/>
            <person name="Ricardo C.P."/>
            <person name="Goncalves S."/>
        </authorList>
    </citation>
    <scope>NUCLEOTIDE SEQUENCE [LARGE SCALE GENOMIC DNA]</scope>
    <source>
        <strain evidence="3">cv. HL8</strain>
    </source>
</reference>
<keyword evidence="3" id="KW-1185">Reference proteome</keyword>
<dbReference type="Proteomes" id="UP000237347">
    <property type="component" value="Unassembled WGS sequence"/>
</dbReference>
<gene>
    <name evidence="2" type="ORF">CFP56_026812</name>
</gene>
<dbReference type="AlphaFoldDB" id="A0AAW0JZ03"/>
<dbReference type="EMBL" id="PKMF04000432">
    <property type="protein sequence ID" value="KAK7831997.1"/>
    <property type="molecule type" value="Genomic_DNA"/>
</dbReference>
<evidence type="ECO:0008006" key="4">
    <source>
        <dbReference type="Google" id="ProtNLM"/>
    </source>
</evidence>
<dbReference type="PANTHER" id="PTHR37743">
    <property type="entry name" value="ARM REPEAT SUPERFAMILY PROTEIN"/>
    <property type="match status" value="1"/>
</dbReference>
<dbReference type="PANTHER" id="PTHR37743:SF1">
    <property type="entry name" value="ARM REPEAT SUPERFAMILY PROTEIN"/>
    <property type="match status" value="1"/>
</dbReference>
<evidence type="ECO:0000313" key="3">
    <source>
        <dbReference type="Proteomes" id="UP000237347"/>
    </source>
</evidence>
<accession>A0AAW0JZ03</accession>